<evidence type="ECO:0000313" key="8">
    <source>
        <dbReference type="Proteomes" id="UP000179769"/>
    </source>
</evidence>
<dbReference type="PANTHER" id="PTHR30482:SF5">
    <property type="entry name" value="ABC TRANSPORTER PERMEASE PROTEIN"/>
    <property type="match status" value="1"/>
</dbReference>
<feature type="transmembrane region" description="Helical" evidence="6">
    <location>
        <begin position="20"/>
        <end position="39"/>
    </location>
</feature>
<dbReference type="InterPro" id="IPR001851">
    <property type="entry name" value="ABC_transp_permease"/>
</dbReference>
<comment type="caution">
    <text evidence="7">The sequence shown here is derived from an EMBL/GenBank/DDBJ whole genome shotgun (WGS) entry which is preliminary data.</text>
</comment>
<dbReference type="GO" id="GO:0015658">
    <property type="term" value="F:branched-chain amino acid transmembrane transporter activity"/>
    <property type="evidence" value="ECO:0007669"/>
    <property type="project" value="InterPro"/>
</dbReference>
<feature type="transmembrane region" description="Helical" evidence="6">
    <location>
        <begin position="51"/>
        <end position="79"/>
    </location>
</feature>
<feature type="transmembrane region" description="Helical" evidence="6">
    <location>
        <begin position="199"/>
        <end position="222"/>
    </location>
</feature>
<accession>A0A1S1PPW6</accession>
<dbReference type="PANTHER" id="PTHR30482">
    <property type="entry name" value="HIGH-AFFINITY BRANCHED-CHAIN AMINO ACID TRANSPORT SYSTEM PERMEASE"/>
    <property type="match status" value="1"/>
</dbReference>
<dbReference type="CDD" id="cd06581">
    <property type="entry name" value="TM_PBP1_LivM_like"/>
    <property type="match status" value="1"/>
</dbReference>
<keyword evidence="2" id="KW-1003">Cell membrane</keyword>
<evidence type="ECO:0000256" key="6">
    <source>
        <dbReference type="SAM" id="Phobius"/>
    </source>
</evidence>
<gene>
    <name evidence="7" type="ORF">BBK14_24775</name>
</gene>
<organism evidence="7 8">
    <name type="scientific">Parafrankia soli</name>
    <dbReference type="NCBI Taxonomy" id="2599596"/>
    <lineage>
        <taxon>Bacteria</taxon>
        <taxon>Bacillati</taxon>
        <taxon>Actinomycetota</taxon>
        <taxon>Actinomycetes</taxon>
        <taxon>Frankiales</taxon>
        <taxon>Frankiaceae</taxon>
        <taxon>Parafrankia</taxon>
    </lineage>
</organism>
<dbReference type="Proteomes" id="UP000179769">
    <property type="component" value="Unassembled WGS sequence"/>
</dbReference>
<name>A0A1S1PPW6_9ACTN</name>
<evidence type="ECO:0000256" key="3">
    <source>
        <dbReference type="ARBA" id="ARBA00022692"/>
    </source>
</evidence>
<protein>
    <submittedName>
        <fullName evidence="7">Branched-chain amino acid ABC transporter permease</fullName>
    </submittedName>
</protein>
<dbReference type="Pfam" id="PF02653">
    <property type="entry name" value="BPD_transp_2"/>
    <property type="match status" value="1"/>
</dbReference>
<feature type="transmembrane region" description="Helical" evidence="6">
    <location>
        <begin position="234"/>
        <end position="263"/>
    </location>
</feature>
<evidence type="ECO:0000256" key="5">
    <source>
        <dbReference type="ARBA" id="ARBA00023136"/>
    </source>
</evidence>
<evidence type="ECO:0000256" key="1">
    <source>
        <dbReference type="ARBA" id="ARBA00004651"/>
    </source>
</evidence>
<keyword evidence="8" id="KW-1185">Reference proteome</keyword>
<evidence type="ECO:0000256" key="2">
    <source>
        <dbReference type="ARBA" id="ARBA00022475"/>
    </source>
</evidence>
<feature type="transmembrane region" description="Helical" evidence="6">
    <location>
        <begin position="289"/>
        <end position="310"/>
    </location>
</feature>
<dbReference type="GO" id="GO:0005886">
    <property type="term" value="C:plasma membrane"/>
    <property type="evidence" value="ECO:0007669"/>
    <property type="project" value="UniProtKB-SubCell"/>
</dbReference>
<evidence type="ECO:0000313" key="7">
    <source>
        <dbReference type="EMBL" id="OHV22965.1"/>
    </source>
</evidence>
<dbReference type="EMBL" id="MAXA01000242">
    <property type="protein sequence ID" value="OHV22965.1"/>
    <property type="molecule type" value="Genomic_DNA"/>
</dbReference>
<reference evidence="8" key="1">
    <citation type="submission" date="2016-07" db="EMBL/GenBank/DDBJ databases">
        <title>Frankia sp. NRRL B-16219 Genome sequencing.</title>
        <authorList>
            <person name="Ghodhbane-Gtari F."/>
            <person name="Swanson E."/>
            <person name="Gueddou A."/>
            <person name="Louati M."/>
            <person name="Nouioui I."/>
            <person name="Hezbri K."/>
            <person name="Abebe-Akele F."/>
            <person name="Simpson S."/>
            <person name="Morris K."/>
            <person name="Thomas K."/>
            <person name="Gtari M."/>
            <person name="Tisa L.S."/>
        </authorList>
    </citation>
    <scope>NUCLEOTIDE SEQUENCE [LARGE SCALE GENOMIC DNA]</scope>
    <source>
        <strain evidence="8">NRRL B-16219</strain>
    </source>
</reference>
<sequence length="327" mass="33745">MFGAAIGAIGLNILVGTTGQLSLGHAFFLAVGGISYCWLSGESNDAGAHPYVGLGLPPLLGMVLAVGISGLAGLLFSPIGARLKGLYLGIASLGMVFVGIHVFNSVDQVSGGHNGRTVPEFSLFGFTFDDSDPELYVLNVEFEKFERLWYLGLVLAVGCYLFARATLNGRPGRALRAVRDSEIAASVNGVNVTSYRAKAFLLSSMYAGLSGVLFALAIGSVAPESFAIEISVQYLAMIVLGGLGSVGGACAGAAFVTALPYVLGEYAASIPGLSEPGTGGVSYSEAARYAYGAAVILVIIFWPTGLAGIARSLKLVSMRRAARNAPT</sequence>
<keyword evidence="3 6" id="KW-0812">Transmembrane</keyword>
<feature type="transmembrane region" description="Helical" evidence="6">
    <location>
        <begin position="85"/>
        <end position="106"/>
    </location>
</feature>
<keyword evidence="4 6" id="KW-1133">Transmembrane helix</keyword>
<keyword evidence="5 6" id="KW-0472">Membrane</keyword>
<comment type="subcellular location">
    <subcellularLocation>
        <location evidence="1">Cell membrane</location>
        <topology evidence="1">Multi-pass membrane protein</topology>
    </subcellularLocation>
</comment>
<evidence type="ECO:0000256" key="4">
    <source>
        <dbReference type="ARBA" id="ARBA00022989"/>
    </source>
</evidence>
<dbReference type="RefSeq" id="WP_071065933.1">
    <property type="nucleotide sequence ID" value="NZ_MAXA01000242.1"/>
</dbReference>
<proteinExistence type="predicted"/>
<dbReference type="InterPro" id="IPR043428">
    <property type="entry name" value="LivM-like"/>
</dbReference>
<feature type="transmembrane region" description="Helical" evidence="6">
    <location>
        <begin position="148"/>
        <end position="167"/>
    </location>
</feature>
<dbReference type="AlphaFoldDB" id="A0A1S1PPW6"/>